<dbReference type="EMBL" id="JAALHA020000021">
    <property type="protein sequence ID" value="MDR9899050.1"/>
    <property type="molecule type" value="Genomic_DNA"/>
</dbReference>
<reference evidence="3" key="1">
    <citation type="journal article" date="2021" name="Science">
        <title>Hunting the eagle killer: A cyanobacterial neurotoxin causes vacuolar myelinopathy.</title>
        <authorList>
            <person name="Breinlinger S."/>
            <person name="Phillips T.J."/>
            <person name="Haram B.N."/>
            <person name="Mares J."/>
            <person name="Martinez Yerena J.A."/>
            <person name="Hrouzek P."/>
            <person name="Sobotka R."/>
            <person name="Henderson W.M."/>
            <person name="Schmieder P."/>
            <person name="Williams S.M."/>
            <person name="Lauderdale J.D."/>
            <person name="Wilde H.D."/>
            <person name="Gerrin W."/>
            <person name="Kust A."/>
            <person name="Washington J.W."/>
            <person name="Wagner C."/>
            <person name="Geier B."/>
            <person name="Liebeke M."/>
            <person name="Enke H."/>
            <person name="Niedermeyer T.H.J."/>
            <person name="Wilde S.B."/>
        </authorList>
    </citation>
    <scope>NUCLEOTIDE SEQUENCE [LARGE SCALE GENOMIC DNA]</scope>
    <source>
        <strain evidence="3">Thurmond2011</strain>
    </source>
</reference>
<proteinExistence type="predicted"/>
<keyword evidence="3" id="KW-1185">Reference proteome</keyword>
<dbReference type="Pfam" id="PF21781">
    <property type="entry name" value="DUF6876"/>
    <property type="match status" value="1"/>
</dbReference>
<evidence type="ECO:0000259" key="1">
    <source>
        <dbReference type="Pfam" id="PF21781"/>
    </source>
</evidence>
<dbReference type="AlphaFoldDB" id="A0AAP5ICG8"/>
<accession>A0AAP5ICG8</accession>
<sequence length="141" mass="16374">MSGAQEKKLKGMKMKLSDKASNLLLELRNFTGSETLFYIPPFKTFNYTEGVRYLAQEAGAYWLIQLIAGFQKDKRLKAKWEILLDFQLWKLTVNEDKTAVLCCEDGNYNVILSHKIEYTNFPLSEIELFCENQVLLLPTEH</sequence>
<organism evidence="2 3">
    <name type="scientific">Aetokthonos hydrillicola Thurmond2011</name>
    <dbReference type="NCBI Taxonomy" id="2712845"/>
    <lineage>
        <taxon>Bacteria</taxon>
        <taxon>Bacillati</taxon>
        <taxon>Cyanobacteriota</taxon>
        <taxon>Cyanophyceae</taxon>
        <taxon>Nostocales</taxon>
        <taxon>Hapalosiphonaceae</taxon>
        <taxon>Aetokthonos</taxon>
    </lineage>
</organism>
<evidence type="ECO:0000313" key="3">
    <source>
        <dbReference type="Proteomes" id="UP000667802"/>
    </source>
</evidence>
<name>A0AAP5ICG8_9CYAN</name>
<gene>
    <name evidence="2" type="ORF">G7B40_031490</name>
</gene>
<protein>
    <recommendedName>
        <fullName evidence="1">DUF6876 domain-containing protein</fullName>
    </recommendedName>
</protein>
<dbReference type="Proteomes" id="UP000667802">
    <property type="component" value="Unassembled WGS sequence"/>
</dbReference>
<dbReference type="InterPro" id="IPR049241">
    <property type="entry name" value="DUF6876"/>
</dbReference>
<evidence type="ECO:0000313" key="2">
    <source>
        <dbReference type="EMBL" id="MDR9899050.1"/>
    </source>
</evidence>
<feature type="domain" description="DUF6876" evidence="1">
    <location>
        <begin position="23"/>
        <end position="141"/>
    </location>
</feature>
<comment type="caution">
    <text evidence="2">The sequence shown here is derived from an EMBL/GenBank/DDBJ whole genome shotgun (WGS) entry which is preliminary data.</text>
</comment>